<feature type="compositionally biased region" description="Low complexity" evidence="10">
    <location>
        <begin position="160"/>
        <end position="176"/>
    </location>
</feature>
<dbReference type="InterPro" id="IPR039355">
    <property type="entry name" value="Transcription_factor_GATA"/>
</dbReference>
<dbReference type="CDD" id="cd00202">
    <property type="entry name" value="ZnF_GATA"/>
    <property type="match status" value="1"/>
</dbReference>
<sequence>MKMSDNMCVQNTETGFITNCRLCLNVSKFPVVSIFDEKYQHEDLARKIELLTNISITPPSADSPVQRDPDHPSPPTTICIKCKSKVDAFLLWKETAWAVQGQLNVKVEDENQQRHRHHSPGPHPGPVHYRHRIRQGVKSEKLPAGHRSSNDSCIDEDYDSAACSSSTPSPRSASPLSRHHDVPHHHMMSQDESSQDSTLSHPSHHRDLAQIMEPVVKIEEDSVDCHPAGVDYGGGGGELVIDSTSQSPPCMTDEEEENRLRHHHLQRHLQHQHLQQQARTNSTSSPDLTKIQHFLNKGGANSILRSLISCELPIIRPNNCGTEPPAAVLTNRTNLPISPALPPFKLDEDGKPQPQQLMVIHHENGSRSVVNTTPTSYSATGTNSASYRRKQKNPTRNGHENVGGEGDEERGGEEGAEVGGRSQQHVPCALRSLPDEILSRKLPVPSSSYSTTTSSSTTSHHHTSTVIITPNNSSSSAAQLPSHHSPISSSGGGEQQQHTASSPSPSKRARKTNSMYPFNYLLEAIDFTSRQSSPENDHLMATSTGEVEIKEEEPESSTEHYMEHQQDTTSSSIPHNTHSSDQHNQHQSVIEDLRQDQEHETRHRHADQQQQQRTTPSSSSRSSSPNHHHNYHSVGGSRTQHHHQQQDSNHHDYTAQQQQHRPIPPTQHHQVYSIKLNANLLSPSNPHQIPPSFSNGYFTGSVVDAKTGGAVTAASAEISLKNLLNSNQNGAPPPTILKKAPRVRSAGGPHTGPALKINGCVINGGSLSRLESPRGSPSPSGAGSPQCMSPVPNGAGLPMGALLLQDGQECSSPRSSPKIRMTTTVMPVGPVGQIIPKRADLTCTNCNTKVTTIWRRYPSGEMVCNACGLYYRLHCRPRPVSMRRDNIHPRKRRPKNSSSGKHSSHHSSSHPMLEPCDKSLSSGDESSSISLHSLISASFHSPFTAGTSPPSSHHYALNLSPLCEDNLPLDLATSTPSTHPEMAR</sequence>
<evidence type="ECO:0000313" key="13">
    <source>
        <dbReference type="EMBL" id="CAG6612556.1"/>
    </source>
</evidence>
<feature type="binding site" evidence="9">
    <location>
        <position position="82"/>
    </location>
    <ligand>
        <name>Zn(2+)</name>
        <dbReference type="ChEBI" id="CHEBI:29105"/>
    </ligand>
</feature>
<evidence type="ECO:0000256" key="5">
    <source>
        <dbReference type="ARBA" id="ARBA00023015"/>
    </source>
</evidence>
<keyword evidence="3 8" id="KW-0863">Zinc-finger</keyword>
<evidence type="ECO:0000256" key="6">
    <source>
        <dbReference type="ARBA" id="ARBA00023163"/>
    </source>
</evidence>
<dbReference type="Pfam" id="PF07776">
    <property type="entry name" value="zf-AD"/>
    <property type="match status" value="1"/>
</dbReference>
<feature type="compositionally biased region" description="Basic and acidic residues" evidence="10">
    <location>
        <begin position="578"/>
        <end position="601"/>
    </location>
</feature>
<feature type="compositionally biased region" description="Polar residues" evidence="10">
    <location>
        <begin position="567"/>
        <end position="577"/>
    </location>
</feature>
<evidence type="ECO:0000256" key="9">
    <source>
        <dbReference type="PROSITE-ProRule" id="PRU01263"/>
    </source>
</evidence>
<dbReference type="SMART" id="SM00401">
    <property type="entry name" value="ZnF_GATA"/>
    <property type="match status" value="1"/>
</dbReference>
<accession>A0A8D8LWK0</accession>
<dbReference type="GO" id="GO:0008270">
    <property type="term" value="F:zinc ion binding"/>
    <property type="evidence" value="ECO:0007669"/>
    <property type="project" value="UniProtKB-UniRule"/>
</dbReference>
<organism evidence="13">
    <name type="scientific">Cacopsylla melanoneura</name>
    <dbReference type="NCBI Taxonomy" id="428564"/>
    <lineage>
        <taxon>Eukaryota</taxon>
        <taxon>Metazoa</taxon>
        <taxon>Ecdysozoa</taxon>
        <taxon>Arthropoda</taxon>
        <taxon>Hexapoda</taxon>
        <taxon>Insecta</taxon>
        <taxon>Pterygota</taxon>
        <taxon>Neoptera</taxon>
        <taxon>Paraneoptera</taxon>
        <taxon>Hemiptera</taxon>
        <taxon>Sternorrhyncha</taxon>
        <taxon>Psylloidea</taxon>
        <taxon>Psyllidae</taxon>
        <taxon>Psyllinae</taxon>
        <taxon>Cacopsylla</taxon>
    </lineage>
</organism>
<feature type="compositionally biased region" description="Polar residues" evidence="10">
    <location>
        <begin position="466"/>
        <end position="479"/>
    </location>
</feature>
<dbReference type="GO" id="GO:0045165">
    <property type="term" value="P:cell fate commitment"/>
    <property type="evidence" value="ECO:0007669"/>
    <property type="project" value="TreeGrafter"/>
</dbReference>
<dbReference type="InterPro" id="IPR012934">
    <property type="entry name" value="Znf_AD"/>
</dbReference>
<dbReference type="EMBL" id="HBUF01024868">
    <property type="protein sequence ID" value="CAG6612559.1"/>
    <property type="molecule type" value="Transcribed_RNA"/>
</dbReference>
<evidence type="ECO:0000259" key="11">
    <source>
        <dbReference type="PROSITE" id="PS50114"/>
    </source>
</evidence>
<feature type="domain" description="GATA-type" evidence="11">
    <location>
        <begin position="837"/>
        <end position="890"/>
    </location>
</feature>
<proteinExistence type="predicted"/>
<evidence type="ECO:0000256" key="4">
    <source>
        <dbReference type="ARBA" id="ARBA00022833"/>
    </source>
</evidence>
<reference evidence="13" key="1">
    <citation type="submission" date="2021-05" db="EMBL/GenBank/DDBJ databases">
        <authorList>
            <person name="Alioto T."/>
            <person name="Alioto T."/>
            <person name="Gomez Garrido J."/>
        </authorList>
    </citation>
    <scope>NUCLEOTIDE SEQUENCE</scope>
</reference>
<dbReference type="EMBL" id="HBUF01024871">
    <property type="protein sequence ID" value="CAG6612569.1"/>
    <property type="molecule type" value="Transcribed_RNA"/>
</dbReference>
<feature type="compositionally biased region" description="Low complexity" evidence="10">
    <location>
        <begin position="446"/>
        <end position="458"/>
    </location>
</feature>
<comment type="subcellular location">
    <subcellularLocation>
        <location evidence="1">Nucleus</location>
    </subcellularLocation>
</comment>
<keyword evidence="5" id="KW-0805">Transcription regulation</keyword>
<dbReference type="PROSITE" id="PS51915">
    <property type="entry name" value="ZAD"/>
    <property type="match status" value="1"/>
</dbReference>
<keyword evidence="4 9" id="KW-0862">Zinc</keyword>
<feature type="compositionally biased region" description="Low complexity" evidence="10">
    <location>
        <begin position="608"/>
        <end position="625"/>
    </location>
</feature>
<dbReference type="GO" id="GO:0005634">
    <property type="term" value="C:nucleus"/>
    <property type="evidence" value="ECO:0007669"/>
    <property type="project" value="UniProtKB-SubCell"/>
</dbReference>
<evidence type="ECO:0000256" key="10">
    <source>
        <dbReference type="SAM" id="MobiDB-lite"/>
    </source>
</evidence>
<dbReference type="Pfam" id="PF00320">
    <property type="entry name" value="GATA"/>
    <property type="match status" value="1"/>
</dbReference>
<dbReference type="EMBL" id="HBUF01024867">
    <property type="protein sequence ID" value="CAG6612556.1"/>
    <property type="molecule type" value="Transcribed_RNA"/>
</dbReference>
<dbReference type="InterPro" id="IPR013088">
    <property type="entry name" value="Znf_NHR/GATA"/>
</dbReference>
<evidence type="ECO:0000256" key="3">
    <source>
        <dbReference type="ARBA" id="ARBA00022771"/>
    </source>
</evidence>
<dbReference type="Gene3D" id="3.40.1800.20">
    <property type="match status" value="1"/>
</dbReference>
<dbReference type="SMART" id="SM00868">
    <property type="entry name" value="zf-AD"/>
    <property type="match status" value="1"/>
</dbReference>
<evidence type="ECO:0000256" key="2">
    <source>
        <dbReference type="ARBA" id="ARBA00022723"/>
    </source>
</evidence>
<name>A0A8D8LWK0_9HEMI</name>
<evidence type="ECO:0000256" key="1">
    <source>
        <dbReference type="ARBA" id="ARBA00004123"/>
    </source>
</evidence>
<keyword evidence="2 9" id="KW-0479">Metal-binding</keyword>
<feature type="binding site" evidence="9">
    <location>
        <position position="79"/>
    </location>
    <ligand>
        <name>Zn(2+)</name>
        <dbReference type="ChEBI" id="CHEBI:29105"/>
    </ligand>
</feature>
<dbReference type="InterPro" id="IPR000679">
    <property type="entry name" value="Znf_GATA"/>
</dbReference>
<evidence type="ECO:0000256" key="7">
    <source>
        <dbReference type="ARBA" id="ARBA00023242"/>
    </source>
</evidence>
<dbReference type="PROSITE" id="PS00344">
    <property type="entry name" value="GATA_ZN_FINGER_1"/>
    <property type="match status" value="1"/>
</dbReference>
<dbReference type="SUPFAM" id="SSF57716">
    <property type="entry name" value="Glucocorticoid receptor-like (DNA-binding domain)"/>
    <property type="match status" value="1"/>
</dbReference>
<feature type="region of interest" description="Disordered" evidence="10">
    <location>
        <begin position="881"/>
        <end position="924"/>
    </location>
</feature>
<dbReference type="AlphaFoldDB" id="A0A8D8LWK0"/>
<dbReference type="GO" id="GO:0045944">
    <property type="term" value="P:positive regulation of transcription by RNA polymerase II"/>
    <property type="evidence" value="ECO:0007669"/>
    <property type="project" value="TreeGrafter"/>
</dbReference>
<feature type="compositionally biased region" description="Basic and acidic residues" evidence="10">
    <location>
        <begin position="644"/>
        <end position="653"/>
    </location>
</feature>
<feature type="region of interest" description="Disordered" evidence="10">
    <location>
        <begin position="57"/>
        <end position="76"/>
    </location>
</feature>
<dbReference type="PANTHER" id="PTHR10071:SF337">
    <property type="entry name" value="GATA-BINDING FACTOR A"/>
    <property type="match status" value="1"/>
</dbReference>
<feature type="binding site" evidence="9">
    <location>
        <position position="23"/>
    </location>
    <ligand>
        <name>Zn(2+)</name>
        <dbReference type="ChEBI" id="CHEBI:29105"/>
    </ligand>
</feature>
<feature type="compositionally biased region" description="Acidic residues" evidence="10">
    <location>
        <begin position="405"/>
        <end position="416"/>
    </location>
</feature>
<evidence type="ECO:0000256" key="8">
    <source>
        <dbReference type="PROSITE-ProRule" id="PRU00094"/>
    </source>
</evidence>
<dbReference type="GO" id="GO:0000978">
    <property type="term" value="F:RNA polymerase II cis-regulatory region sequence-specific DNA binding"/>
    <property type="evidence" value="ECO:0007669"/>
    <property type="project" value="TreeGrafter"/>
</dbReference>
<dbReference type="Gene3D" id="3.30.50.10">
    <property type="entry name" value="Erythroid Transcription Factor GATA-1, subunit A"/>
    <property type="match status" value="1"/>
</dbReference>
<evidence type="ECO:0000259" key="12">
    <source>
        <dbReference type="PROSITE" id="PS51915"/>
    </source>
</evidence>
<feature type="compositionally biased region" description="Polar residues" evidence="10">
    <location>
        <begin position="366"/>
        <end position="386"/>
    </location>
</feature>
<dbReference type="PROSITE" id="PS50114">
    <property type="entry name" value="GATA_ZN_FINGER_2"/>
    <property type="match status" value="1"/>
</dbReference>
<feature type="region of interest" description="Disordered" evidence="10">
    <location>
        <begin position="109"/>
        <end position="129"/>
    </location>
</feature>
<feature type="region of interest" description="Disordered" evidence="10">
    <location>
        <begin position="766"/>
        <end position="791"/>
    </location>
</feature>
<feature type="region of interest" description="Disordered" evidence="10">
    <location>
        <begin position="364"/>
        <end position="511"/>
    </location>
</feature>
<dbReference type="PANTHER" id="PTHR10071">
    <property type="entry name" value="TRANSCRIPTION FACTOR GATA FAMILY MEMBER"/>
    <property type="match status" value="1"/>
</dbReference>
<feature type="region of interest" description="Disordered" evidence="10">
    <location>
        <begin position="158"/>
        <end position="204"/>
    </location>
</feature>
<keyword evidence="7" id="KW-0539">Nucleus</keyword>
<protein>
    <submittedName>
        <fullName evidence="13">Box A-binding factor</fullName>
    </submittedName>
</protein>
<feature type="binding site" evidence="9">
    <location>
        <position position="20"/>
    </location>
    <ligand>
        <name>Zn(2+)</name>
        <dbReference type="ChEBI" id="CHEBI:29105"/>
    </ligand>
</feature>
<feature type="compositionally biased region" description="Basic and acidic residues" evidence="10">
    <location>
        <begin position="557"/>
        <end position="566"/>
    </location>
</feature>
<feature type="compositionally biased region" description="Polar residues" evidence="10">
    <location>
        <begin position="190"/>
        <end position="201"/>
    </location>
</feature>
<dbReference type="GO" id="GO:0000981">
    <property type="term" value="F:DNA-binding transcription factor activity, RNA polymerase II-specific"/>
    <property type="evidence" value="ECO:0007669"/>
    <property type="project" value="TreeGrafter"/>
</dbReference>
<feature type="compositionally biased region" description="Low complexity" evidence="10">
    <location>
        <begin position="766"/>
        <end position="785"/>
    </location>
</feature>
<keyword evidence="6" id="KW-0804">Transcription</keyword>
<feature type="region of interest" description="Disordered" evidence="10">
    <location>
        <begin position="531"/>
        <end position="668"/>
    </location>
</feature>
<dbReference type="GO" id="GO:0000122">
    <property type="term" value="P:negative regulation of transcription by RNA polymerase II"/>
    <property type="evidence" value="ECO:0007669"/>
    <property type="project" value="TreeGrafter"/>
</dbReference>
<dbReference type="PRINTS" id="PR00619">
    <property type="entry name" value="GATAZNFINGER"/>
</dbReference>
<feature type="domain" description="ZAD" evidence="12">
    <location>
        <begin position="18"/>
        <end position="106"/>
    </location>
</feature>
<feature type="compositionally biased region" description="Polar residues" evidence="10">
    <location>
        <begin position="495"/>
        <end position="505"/>
    </location>
</feature>